<dbReference type="PANTHER" id="PTHR22913">
    <property type="entry name" value="HYALURONAN SYNTHASE"/>
    <property type="match status" value="1"/>
</dbReference>
<dbReference type="AlphaFoldDB" id="A0A0C5VRW6"/>
<sequence>MQHDAVEQKSPGQMIRAFSYWLLYLSGLGLLATLVPGDIFNPGSAHFIFLIGAVGVWRYGVGFTHFIRGMIFLYWVYPRCRKRAAALGKEAAPSHVYLMVTSFRIDAKTTAMVYDSVIREAMATGWPTTVVCSIVEVSDEMLVRALWKKHMPPARVHLRFVRIPGTGKRDGLAYGFRAISRSLPDADAIVAVVDGDTVLAPGVVATVAPYFRMFPNMGALTTNEFCEVQGSYVMSEWHKLRFAQRHINMCSMALSNRVLTLTGRMSVFRAGVVTSKEFIEDVEQDHLKHWRLGTFKFLTGDDKSSWFSLMRMGYDTWYVPDAVINTVEHPPDPRFLVASRKLMYRWYGNNLRQNSRATRLGPGRLGWFTYYVVWDQRISMWTSILGLSAAIVASLKLSISYLMVYLLWIGMTRLLLTFMLTASRHHVGPLYPLILYYNQIVGSLMKIYVVFRLDQQSWTRQPTKSGHSNNFHGRFNQWSTRIVTFSSVSIFLAIVFALV</sequence>
<protein>
    <submittedName>
        <fullName evidence="7">Glycosyltransferase, probably involved in cell wall biogenesis</fullName>
    </submittedName>
</protein>
<dbReference type="HOGENOM" id="CLU_024914_0_0_6"/>
<dbReference type="RefSeq" id="WP_044615932.1">
    <property type="nucleotide sequence ID" value="NZ_CP007142.1"/>
</dbReference>
<organism evidence="7 8">
    <name type="scientific">Gynuella sunshinyii YC6258</name>
    <dbReference type="NCBI Taxonomy" id="1445510"/>
    <lineage>
        <taxon>Bacteria</taxon>
        <taxon>Pseudomonadati</taxon>
        <taxon>Pseudomonadota</taxon>
        <taxon>Gammaproteobacteria</taxon>
        <taxon>Oceanospirillales</taxon>
        <taxon>Saccharospirillaceae</taxon>
        <taxon>Gynuella</taxon>
    </lineage>
</organism>
<dbReference type="GO" id="GO:0005886">
    <property type="term" value="C:plasma membrane"/>
    <property type="evidence" value="ECO:0007669"/>
    <property type="project" value="UniProtKB-SubCell"/>
</dbReference>
<reference evidence="7 8" key="1">
    <citation type="submission" date="2014-01" db="EMBL/GenBank/DDBJ databases">
        <title>Full genme sequencing of cellulolytic bacterium Gynuella sunshinyii YC6258T gen. nov., sp. nov.</title>
        <authorList>
            <person name="Khan H."/>
            <person name="Chung E.J."/>
            <person name="Chung Y.R."/>
        </authorList>
    </citation>
    <scope>NUCLEOTIDE SEQUENCE [LARGE SCALE GENOMIC DNA]</scope>
    <source>
        <strain evidence="7 8">YC6258</strain>
    </source>
</reference>
<keyword evidence="4 7" id="KW-0808">Transferase</keyword>
<evidence type="ECO:0000256" key="5">
    <source>
        <dbReference type="ARBA" id="ARBA00023136"/>
    </source>
</evidence>
<dbReference type="EMBL" id="CP007142">
    <property type="protein sequence ID" value="AJQ93014.1"/>
    <property type="molecule type" value="Genomic_DNA"/>
</dbReference>
<keyword evidence="6" id="KW-0812">Transmembrane</keyword>
<dbReference type="OrthoDB" id="6964257at2"/>
<dbReference type="InterPro" id="IPR029044">
    <property type="entry name" value="Nucleotide-diphossugar_trans"/>
</dbReference>
<comment type="subcellular location">
    <subcellularLocation>
        <location evidence="1">Cell membrane</location>
    </subcellularLocation>
</comment>
<evidence type="ECO:0000256" key="1">
    <source>
        <dbReference type="ARBA" id="ARBA00004236"/>
    </source>
</evidence>
<feature type="transmembrane region" description="Helical" evidence="6">
    <location>
        <begin position="384"/>
        <end position="410"/>
    </location>
</feature>
<gene>
    <name evidence="7" type="ORF">YC6258_00964</name>
</gene>
<dbReference type="GO" id="GO:0030213">
    <property type="term" value="P:hyaluronan biosynthetic process"/>
    <property type="evidence" value="ECO:0007669"/>
    <property type="project" value="TreeGrafter"/>
</dbReference>
<keyword evidence="5 6" id="KW-0472">Membrane</keyword>
<dbReference type="GO" id="GO:0085029">
    <property type="term" value="P:extracellular matrix assembly"/>
    <property type="evidence" value="ECO:0007669"/>
    <property type="project" value="TreeGrafter"/>
</dbReference>
<evidence type="ECO:0000256" key="4">
    <source>
        <dbReference type="ARBA" id="ARBA00022679"/>
    </source>
</evidence>
<accession>A0A0C5VRW6</accession>
<dbReference type="Pfam" id="PF13641">
    <property type="entry name" value="Glyco_tranf_2_3"/>
    <property type="match status" value="1"/>
</dbReference>
<evidence type="ECO:0000313" key="8">
    <source>
        <dbReference type="Proteomes" id="UP000032266"/>
    </source>
</evidence>
<feature type="transmembrane region" description="Helical" evidence="6">
    <location>
        <begin position="47"/>
        <end position="77"/>
    </location>
</feature>
<dbReference type="PATRIC" id="fig|1445510.3.peg.944"/>
<evidence type="ECO:0000256" key="3">
    <source>
        <dbReference type="ARBA" id="ARBA00022676"/>
    </source>
</evidence>
<feature type="transmembrane region" description="Helical" evidence="6">
    <location>
        <begin position="478"/>
        <end position="498"/>
    </location>
</feature>
<dbReference type="PANTHER" id="PTHR22913:SF12">
    <property type="entry name" value="MANNURONAN SYNTHASE"/>
    <property type="match status" value="1"/>
</dbReference>
<dbReference type="STRING" id="1445510.YC6258_00964"/>
<feature type="transmembrane region" description="Helical" evidence="6">
    <location>
        <begin position="430"/>
        <end position="451"/>
    </location>
</feature>
<evidence type="ECO:0000313" key="7">
    <source>
        <dbReference type="EMBL" id="AJQ93014.1"/>
    </source>
</evidence>
<dbReference type="Proteomes" id="UP000032266">
    <property type="component" value="Chromosome"/>
</dbReference>
<name>A0A0C5VRW6_9GAMM</name>
<keyword evidence="2" id="KW-1003">Cell membrane</keyword>
<keyword evidence="6" id="KW-1133">Transmembrane helix</keyword>
<proteinExistence type="predicted"/>
<dbReference type="GO" id="GO:0050501">
    <property type="term" value="F:hyaluronan synthase activity"/>
    <property type="evidence" value="ECO:0007669"/>
    <property type="project" value="TreeGrafter"/>
</dbReference>
<dbReference type="SUPFAM" id="SSF53448">
    <property type="entry name" value="Nucleotide-diphospho-sugar transferases"/>
    <property type="match status" value="1"/>
</dbReference>
<dbReference type="KEGG" id="gsn:YC6258_00964"/>
<feature type="transmembrane region" description="Helical" evidence="6">
    <location>
        <begin position="18"/>
        <end position="35"/>
    </location>
</feature>
<keyword evidence="3" id="KW-0328">Glycosyltransferase</keyword>
<keyword evidence="8" id="KW-1185">Reference proteome</keyword>
<evidence type="ECO:0000256" key="2">
    <source>
        <dbReference type="ARBA" id="ARBA00022475"/>
    </source>
</evidence>
<evidence type="ECO:0000256" key="6">
    <source>
        <dbReference type="SAM" id="Phobius"/>
    </source>
</evidence>